<dbReference type="AlphaFoldDB" id="A0A3S0NXJ0"/>
<dbReference type="EMBL" id="RXHI01000001">
    <property type="protein sequence ID" value="RUA23236.1"/>
    <property type="molecule type" value="Genomic_DNA"/>
</dbReference>
<evidence type="ECO:0000256" key="1">
    <source>
        <dbReference type="SAM" id="MobiDB-lite"/>
    </source>
</evidence>
<evidence type="ECO:0000313" key="2">
    <source>
        <dbReference type="EMBL" id="RUA23236.1"/>
    </source>
</evidence>
<accession>A0A3S0NXJ0</accession>
<protein>
    <submittedName>
        <fullName evidence="2">Uncharacterized protein</fullName>
    </submittedName>
</protein>
<sequence>MPYGNIVGINAHGGVLHYQHYDTCARNTASQPRWWMPATPSRLLCRHHPQLGGSRCRRPVPIADSGDDGAQAASGRRTAGVVLCPA</sequence>
<reference evidence="2" key="1">
    <citation type="submission" date="2018-12" db="EMBL/GenBank/DDBJ databases">
        <authorList>
            <person name="Jadhav K."/>
            <person name="Kushwaha B."/>
            <person name="Jadhav I."/>
        </authorList>
    </citation>
    <scope>NUCLEOTIDE SEQUENCE [LARGE SCALE GENOMIC DNA]</scope>
    <source>
        <strain evidence="2">SBS 10</strain>
    </source>
</reference>
<gene>
    <name evidence="2" type="ORF">DSL92_00060</name>
</gene>
<comment type="caution">
    <text evidence="2">The sequence shown here is derived from an EMBL/GenBank/DDBJ whole genome shotgun (WGS) entry which is preliminary data.</text>
</comment>
<feature type="region of interest" description="Disordered" evidence="1">
    <location>
        <begin position="64"/>
        <end position="86"/>
    </location>
</feature>
<proteinExistence type="predicted"/>
<organism evidence="2">
    <name type="scientific">Billgrantia gudaonensis</name>
    <dbReference type="NCBI Taxonomy" id="376427"/>
    <lineage>
        <taxon>Bacteria</taxon>
        <taxon>Pseudomonadati</taxon>
        <taxon>Pseudomonadota</taxon>
        <taxon>Gammaproteobacteria</taxon>
        <taxon>Oceanospirillales</taxon>
        <taxon>Halomonadaceae</taxon>
        <taxon>Billgrantia</taxon>
    </lineage>
</organism>
<name>A0A3S0NXJ0_9GAMM</name>